<keyword evidence="3 12" id="KW-0418">Kinase</keyword>
<evidence type="ECO:0000256" key="7">
    <source>
        <dbReference type="ARBA" id="ARBA00049014"/>
    </source>
</evidence>
<evidence type="ECO:0000256" key="8">
    <source>
        <dbReference type="ARBA" id="ARBA00049299"/>
    </source>
</evidence>
<feature type="compositionally biased region" description="Pro residues" evidence="10">
    <location>
        <begin position="580"/>
        <end position="594"/>
    </location>
</feature>
<sequence>MATINSAELNRIGDGPVATVYSGQRAGVPVAWKVFPKRPDKRTLTAYNKEQAKLSAVRGVSSILPVDGVDELDTGELAVRMELCTQSLAALVDRVGQLPHPDVVVLGRAVALALATAHESGVVHGGISPHNILFRRTGEPVLADFGVTLRHAFARDPLYAIEFLPPETLRTGELNPSTDLYGLGAVLHYALSGRSPHPGRLGEQPGERVLRILGEPVPAINAPNVPVGLSTLVARLLATDPTRRPEDTRAVADQLADMLPDAPPRPATDDFDDFDGPQLPPPPPPPPAPSRPLQQPPPPQPTPYLSDDFDDFDDFAVAPRGGGYPAAPPPAYPPPARVTQTPVPPRAGSAPIPLPVPPPPVQVSPPAGSPPVPPHPSSSPPRATLQVPPPPAQVSPPPPSAPVFPPPAPVFPPPAPVSPPPAPVSPSPAQASPSPAQASAPPAQVSPPPAEVSSPPPEVSQSPASAPRFSLSVPLAPTPTPKPPAPVVEPPKSAPDEGDDVHWSPEQPAEAPDQAAQLRALRRERVRSVSVTHSAPAPQAPADPPEPSTHLTPPEAPEPPAQATPEAPETQALPTSLKAPEPPAQPTPPEPLEPPAQTTLPETSEPPASTPPEAPEPEAAEPPARPTPQASEPTAGPTPPQAPAEDPFEPRPVVVEGPAHSEPFVRVGHPVAAPPDPWAVSTPTETDHRKLRYDLVAGAGLLLLVLGFVLVMALRSEPEGLEVTAREPASTDAASSDVVVELAEPTDLVDHVELNWTGSHTMTYAVVIAEEGKSEPKVDLVGSVTSMTVEVEPGQQYCFQIQATTSERTYESKVRALRGATCQE</sequence>
<dbReference type="InterPro" id="IPR013783">
    <property type="entry name" value="Ig-like_fold"/>
</dbReference>
<evidence type="ECO:0000256" key="2">
    <source>
        <dbReference type="ARBA" id="ARBA00022741"/>
    </source>
</evidence>
<proteinExistence type="inferred from homology"/>
<feature type="compositionally biased region" description="Low complexity" evidence="10">
    <location>
        <begin position="563"/>
        <end position="572"/>
    </location>
</feature>
<dbReference type="CDD" id="cd14014">
    <property type="entry name" value="STKc_PknB_like"/>
    <property type="match status" value="1"/>
</dbReference>
<reference evidence="12 13" key="1">
    <citation type="submission" date="2021-02" db="EMBL/GenBank/DDBJ databases">
        <title>Actinophytocola xerophila sp. nov., isolated from soil of cotton cropping field.</title>
        <authorList>
            <person name="Huang R."/>
            <person name="Chen X."/>
            <person name="Ge X."/>
            <person name="Liu W."/>
        </authorList>
    </citation>
    <scope>NUCLEOTIDE SEQUENCE [LARGE SCALE GENOMIC DNA]</scope>
    <source>
        <strain evidence="12 13">S1-96</strain>
    </source>
</reference>
<dbReference type="InterPro" id="IPR000719">
    <property type="entry name" value="Prot_kinase_dom"/>
</dbReference>
<keyword evidence="2" id="KW-0547">Nucleotide-binding</keyword>
<organism evidence="12 13">
    <name type="scientific">Actinophytocola gossypii</name>
    <dbReference type="NCBI Taxonomy" id="2812003"/>
    <lineage>
        <taxon>Bacteria</taxon>
        <taxon>Bacillati</taxon>
        <taxon>Actinomycetota</taxon>
        <taxon>Actinomycetes</taxon>
        <taxon>Pseudonocardiales</taxon>
        <taxon>Pseudonocardiaceae</taxon>
    </lineage>
</organism>
<evidence type="ECO:0000256" key="6">
    <source>
        <dbReference type="ARBA" id="ARBA00038999"/>
    </source>
</evidence>
<keyword evidence="1" id="KW-0808">Transferase</keyword>
<dbReference type="EMBL" id="JAFFZE010000016">
    <property type="protein sequence ID" value="MCT2585889.1"/>
    <property type="molecule type" value="Genomic_DNA"/>
</dbReference>
<comment type="catalytic activity">
    <reaction evidence="8">
        <text>L-threonyl-[protein] + ATP = O-phospho-L-threonyl-[protein] + ADP + H(+)</text>
        <dbReference type="Rhea" id="RHEA:46608"/>
        <dbReference type="Rhea" id="RHEA-COMP:11060"/>
        <dbReference type="Rhea" id="RHEA-COMP:11605"/>
        <dbReference type="ChEBI" id="CHEBI:15378"/>
        <dbReference type="ChEBI" id="CHEBI:30013"/>
        <dbReference type="ChEBI" id="CHEBI:30616"/>
        <dbReference type="ChEBI" id="CHEBI:61977"/>
        <dbReference type="ChEBI" id="CHEBI:456216"/>
        <dbReference type="EC" id="2.7.12.2"/>
    </reaction>
</comment>
<feature type="compositionally biased region" description="Pro residues" evidence="10">
    <location>
        <begin position="444"/>
        <end position="458"/>
    </location>
</feature>
<evidence type="ECO:0000256" key="1">
    <source>
        <dbReference type="ARBA" id="ARBA00022679"/>
    </source>
</evidence>
<keyword evidence="4" id="KW-0067">ATP-binding</keyword>
<comment type="caution">
    <text evidence="12">The sequence shown here is derived from an EMBL/GenBank/DDBJ whole genome shotgun (WGS) entry which is preliminary data.</text>
</comment>
<protein>
    <recommendedName>
        <fullName evidence="6">mitogen-activated protein kinase kinase</fullName>
        <ecNumber evidence="6">2.7.12.2</ecNumber>
    </recommendedName>
</protein>
<comment type="similarity">
    <text evidence="5">Belongs to the protein kinase superfamily. STE Ser/Thr protein kinase family. MAP kinase kinase subfamily.</text>
</comment>
<feature type="compositionally biased region" description="Pro residues" evidence="10">
    <location>
        <begin position="352"/>
        <end position="379"/>
    </location>
</feature>
<feature type="compositionally biased region" description="Pro residues" evidence="10">
    <location>
        <begin position="538"/>
        <end position="547"/>
    </location>
</feature>
<evidence type="ECO:0000256" key="9">
    <source>
        <dbReference type="ARBA" id="ARBA00051693"/>
    </source>
</evidence>
<feature type="compositionally biased region" description="Pro residues" evidence="10">
    <location>
        <begin position="278"/>
        <end position="302"/>
    </location>
</feature>
<feature type="compositionally biased region" description="Pro residues" evidence="10">
    <location>
        <begin position="326"/>
        <end position="336"/>
    </location>
</feature>
<feature type="compositionally biased region" description="Pro residues" evidence="10">
    <location>
        <begin position="387"/>
        <end position="426"/>
    </location>
</feature>
<feature type="region of interest" description="Disordered" evidence="10">
    <location>
        <begin position="258"/>
        <end position="656"/>
    </location>
</feature>
<dbReference type="SMART" id="SM00220">
    <property type="entry name" value="S_TKc"/>
    <property type="match status" value="1"/>
</dbReference>
<dbReference type="PANTHER" id="PTHR48013">
    <property type="entry name" value="DUAL SPECIFICITY MITOGEN-ACTIVATED PROTEIN KINASE KINASE 5-RELATED"/>
    <property type="match status" value="1"/>
</dbReference>
<dbReference type="GO" id="GO:0016301">
    <property type="term" value="F:kinase activity"/>
    <property type="evidence" value="ECO:0007669"/>
    <property type="project" value="UniProtKB-KW"/>
</dbReference>
<evidence type="ECO:0000313" key="12">
    <source>
        <dbReference type="EMBL" id="MCT2585889.1"/>
    </source>
</evidence>
<dbReference type="Proteomes" id="UP001156441">
    <property type="component" value="Unassembled WGS sequence"/>
</dbReference>
<evidence type="ECO:0000256" key="5">
    <source>
        <dbReference type="ARBA" id="ARBA00038035"/>
    </source>
</evidence>
<feature type="domain" description="Protein kinase" evidence="11">
    <location>
        <begin position="6"/>
        <end position="256"/>
    </location>
</feature>
<dbReference type="InterPro" id="IPR011009">
    <property type="entry name" value="Kinase-like_dom_sf"/>
</dbReference>
<dbReference type="Gene3D" id="2.60.40.10">
    <property type="entry name" value="Immunoglobulins"/>
    <property type="match status" value="1"/>
</dbReference>
<evidence type="ECO:0000256" key="10">
    <source>
        <dbReference type="SAM" id="MobiDB-lite"/>
    </source>
</evidence>
<feature type="compositionally biased region" description="Low complexity" evidence="10">
    <location>
        <begin position="528"/>
        <end position="537"/>
    </location>
</feature>
<dbReference type="EC" id="2.7.12.2" evidence="6"/>
<dbReference type="Gene3D" id="1.10.510.10">
    <property type="entry name" value="Transferase(Phosphotransferase) domain 1"/>
    <property type="match status" value="1"/>
</dbReference>
<feature type="compositionally biased region" description="Low complexity" evidence="10">
    <location>
        <begin position="427"/>
        <end position="443"/>
    </location>
</feature>
<feature type="compositionally biased region" description="Low complexity" evidence="10">
    <location>
        <begin position="595"/>
        <end position="607"/>
    </location>
</feature>
<gene>
    <name evidence="12" type="ORF">JT362_22490</name>
</gene>
<dbReference type="Pfam" id="PF00069">
    <property type="entry name" value="Pkinase"/>
    <property type="match status" value="1"/>
</dbReference>
<feature type="compositionally biased region" description="Pro residues" evidence="10">
    <location>
        <begin position="476"/>
        <end position="493"/>
    </location>
</feature>
<evidence type="ECO:0000259" key="11">
    <source>
        <dbReference type="PROSITE" id="PS50011"/>
    </source>
</evidence>
<dbReference type="PANTHER" id="PTHR48013:SF9">
    <property type="entry name" value="DUAL SPECIFICITY MITOGEN-ACTIVATED PROTEIN KINASE KINASE 5"/>
    <property type="match status" value="1"/>
</dbReference>
<dbReference type="SUPFAM" id="SSF56112">
    <property type="entry name" value="Protein kinase-like (PK-like)"/>
    <property type="match status" value="1"/>
</dbReference>
<feature type="compositionally biased region" description="Low complexity" evidence="10">
    <location>
        <begin position="505"/>
        <end position="519"/>
    </location>
</feature>
<comment type="catalytic activity">
    <reaction evidence="7">
        <text>L-seryl-[protein] + ATP = O-phospho-L-seryl-[protein] + ADP + H(+)</text>
        <dbReference type="Rhea" id="RHEA:17989"/>
        <dbReference type="Rhea" id="RHEA-COMP:9863"/>
        <dbReference type="Rhea" id="RHEA-COMP:11604"/>
        <dbReference type="ChEBI" id="CHEBI:15378"/>
        <dbReference type="ChEBI" id="CHEBI:29999"/>
        <dbReference type="ChEBI" id="CHEBI:30616"/>
        <dbReference type="ChEBI" id="CHEBI:83421"/>
        <dbReference type="ChEBI" id="CHEBI:456216"/>
        <dbReference type="EC" id="2.7.12.2"/>
    </reaction>
</comment>
<evidence type="ECO:0000256" key="3">
    <source>
        <dbReference type="ARBA" id="ARBA00022777"/>
    </source>
</evidence>
<comment type="catalytic activity">
    <reaction evidence="9">
        <text>L-tyrosyl-[protein] + ATP = O-phospho-L-tyrosyl-[protein] + ADP + H(+)</text>
        <dbReference type="Rhea" id="RHEA:10596"/>
        <dbReference type="Rhea" id="RHEA-COMP:10136"/>
        <dbReference type="Rhea" id="RHEA-COMP:20101"/>
        <dbReference type="ChEBI" id="CHEBI:15378"/>
        <dbReference type="ChEBI" id="CHEBI:30616"/>
        <dbReference type="ChEBI" id="CHEBI:46858"/>
        <dbReference type="ChEBI" id="CHEBI:61978"/>
        <dbReference type="ChEBI" id="CHEBI:456216"/>
        <dbReference type="EC" id="2.7.12.2"/>
    </reaction>
</comment>
<dbReference type="RefSeq" id="WP_260193620.1">
    <property type="nucleotide sequence ID" value="NZ_JAFFZE010000016.1"/>
</dbReference>
<evidence type="ECO:0000256" key="4">
    <source>
        <dbReference type="ARBA" id="ARBA00022840"/>
    </source>
</evidence>
<keyword evidence="13" id="KW-1185">Reference proteome</keyword>
<feature type="compositionally biased region" description="Low complexity" evidence="10">
    <location>
        <begin position="459"/>
        <end position="475"/>
    </location>
</feature>
<name>A0ABT2JEC7_9PSEU</name>
<accession>A0ABT2JEC7</accession>
<evidence type="ECO:0000313" key="13">
    <source>
        <dbReference type="Proteomes" id="UP001156441"/>
    </source>
</evidence>
<dbReference type="PROSITE" id="PS50011">
    <property type="entry name" value="PROTEIN_KINASE_DOM"/>
    <property type="match status" value="1"/>
</dbReference>